<reference evidence="1" key="1">
    <citation type="submission" date="2012-01" db="EMBL/GenBank/DDBJ databases">
        <authorList>
            <person name="Summers A.O."/>
            <person name="Wireman J."/>
            <person name="Sale K."/>
        </authorList>
    </citation>
    <scope>NUCLEOTIDE SEQUENCE</scope>
    <source>
        <strain evidence="1">31-32</strain>
        <plasmid evidence="1">p3132-53</plasmid>
    </source>
</reference>
<evidence type="ECO:0000313" key="1">
    <source>
        <dbReference type="EMBL" id="AFK88746.1"/>
    </source>
</evidence>
<keyword evidence="1" id="KW-0614">Plasmid</keyword>
<dbReference type="EMBL" id="JQ418520">
    <property type="protein sequence ID" value="AFK88746.1"/>
    <property type="molecule type" value="Genomic_DNA"/>
</dbReference>
<proteinExistence type="predicted"/>
<sequence>MGKASRLKGERQQIKVIREPITVTHEPEVPNNWPDGHVGVALTGADQGECIEVTIHGVRHYLHSTTARELSNMLGSRIDEWNGTARAAGFQEV</sequence>
<dbReference type="AlphaFoldDB" id="I3VZG9"/>
<organism evidence="1">
    <name type="scientific">Arthrobacter sp. 31.31</name>
    <dbReference type="NCBI Taxonomy" id="347202"/>
    <lineage>
        <taxon>Bacteria</taxon>
        <taxon>Bacillati</taxon>
        <taxon>Actinomycetota</taxon>
        <taxon>Actinomycetes</taxon>
        <taxon>Micrococcales</taxon>
        <taxon>Micrococcaceae</taxon>
        <taxon>Arthrobacter</taxon>
    </lineage>
</organism>
<geneLocation type="plasmid" evidence="1">
    <name>p3132-53</name>
</geneLocation>
<accession>I3VZG9</accession>
<protein>
    <submittedName>
        <fullName evidence="1">Uncharacterized protein</fullName>
    </submittedName>
</protein>
<name>I3VZG9_9MICC</name>